<organism evidence="1 2">
    <name type="scientific">Capsella rubella</name>
    <dbReference type="NCBI Taxonomy" id="81985"/>
    <lineage>
        <taxon>Eukaryota</taxon>
        <taxon>Viridiplantae</taxon>
        <taxon>Streptophyta</taxon>
        <taxon>Embryophyta</taxon>
        <taxon>Tracheophyta</taxon>
        <taxon>Spermatophyta</taxon>
        <taxon>Magnoliopsida</taxon>
        <taxon>eudicotyledons</taxon>
        <taxon>Gunneridae</taxon>
        <taxon>Pentapetalae</taxon>
        <taxon>rosids</taxon>
        <taxon>malvids</taxon>
        <taxon>Brassicales</taxon>
        <taxon>Brassicaceae</taxon>
        <taxon>Camelineae</taxon>
        <taxon>Capsella</taxon>
    </lineage>
</organism>
<protein>
    <submittedName>
        <fullName evidence="1">Uncharacterized protein</fullName>
    </submittedName>
</protein>
<keyword evidence="2" id="KW-1185">Reference proteome</keyword>
<dbReference type="AlphaFoldDB" id="R0IJW0"/>
<dbReference type="EMBL" id="KB870805">
    <property type="protein sequence ID" value="EOA37263.1"/>
    <property type="molecule type" value="Genomic_DNA"/>
</dbReference>
<name>R0IJW0_9BRAS</name>
<evidence type="ECO:0000313" key="2">
    <source>
        <dbReference type="Proteomes" id="UP000029121"/>
    </source>
</evidence>
<evidence type="ECO:0000313" key="1">
    <source>
        <dbReference type="EMBL" id="EOA37263.1"/>
    </source>
</evidence>
<sequence>MLKPLVYATNMEPVVALGEQPELFTGNKIRQTNDTLFTNPRQVHLR</sequence>
<gene>
    <name evidence="1" type="ORF">CARUB_v10010827mg</name>
</gene>
<proteinExistence type="predicted"/>
<dbReference type="Proteomes" id="UP000029121">
    <property type="component" value="Unassembled WGS sequence"/>
</dbReference>
<accession>R0IJW0</accession>
<reference evidence="2" key="1">
    <citation type="journal article" date="2013" name="Nat. Genet.">
        <title>The Capsella rubella genome and the genomic consequences of rapid mating system evolution.</title>
        <authorList>
            <person name="Slotte T."/>
            <person name="Hazzouri K.M."/>
            <person name="Agren J.A."/>
            <person name="Koenig D."/>
            <person name="Maumus F."/>
            <person name="Guo Y.L."/>
            <person name="Steige K."/>
            <person name="Platts A.E."/>
            <person name="Escobar J.S."/>
            <person name="Newman L.K."/>
            <person name="Wang W."/>
            <person name="Mandakova T."/>
            <person name="Vello E."/>
            <person name="Smith L.M."/>
            <person name="Henz S.R."/>
            <person name="Steffen J."/>
            <person name="Takuno S."/>
            <person name="Brandvain Y."/>
            <person name="Coop G."/>
            <person name="Andolfatto P."/>
            <person name="Hu T.T."/>
            <person name="Blanchette M."/>
            <person name="Clark R.M."/>
            <person name="Quesneville H."/>
            <person name="Nordborg M."/>
            <person name="Gaut B.S."/>
            <person name="Lysak M.A."/>
            <person name="Jenkins J."/>
            <person name="Grimwood J."/>
            <person name="Chapman J."/>
            <person name="Prochnik S."/>
            <person name="Shu S."/>
            <person name="Rokhsar D."/>
            <person name="Schmutz J."/>
            <person name="Weigel D."/>
            <person name="Wright S.I."/>
        </authorList>
    </citation>
    <scope>NUCLEOTIDE SEQUENCE [LARGE SCALE GENOMIC DNA]</scope>
    <source>
        <strain evidence="2">cv. Monte Gargano</strain>
    </source>
</reference>